<protein>
    <submittedName>
        <fullName evidence="1">Uncharacterized protein</fullName>
    </submittedName>
</protein>
<evidence type="ECO:0000313" key="1">
    <source>
        <dbReference type="EMBL" id="QSS58902.1"/>
    </source>
</evidence>
<reference evidence="1" key="1">
    <citation type="submission" date="2021-01" db="EMBL/GenBank/DDBJ databases">
        <title>Chromosome-level genome assembly of a human fungal pathogen reveals clustering of transcriptionally co-regulated genes.</title>
        <authorList>
            <person name="Voorhies M."/>
            <person name="Cohen S."/>
            <person name="Shea T.P."/>
            <person name="Petrus S."/>
            <person name="Munoz J.F."/>
            <person name="Poplawski S."/>
            <person name="Goldman W.E."/>
            <person name="Michael T."/>
            <person name="Cuomo C.A."/>
            <person name="Sil A."/>
            <person name="Beyhan S."/>
        </authorList>
    </citation>
    <scope>NUCLEOTIDE SEQUENCE</scope>
    <source>
        <strain evidence="1">WU24</strain>
    </source>
</reference>
<dbReference type="OrthoDB" id="10445009at2759"/>
<name>A0A8A1M389_AJECA</name>
<dbReference type="Proteomes" id="UP000663671">
    <property type="component" value="Chromosome 2"/>
</dbReference>
<accession>A0A8A1M389</accession>
<dbReference type="VEuPathDB" id="FungiDB:I7I51_08332"/>
<organism evidence="1 2">
    <name type="scientific">Ajellomyces capsulatus</name>
    <name type="common">Darling's disease fungus</name>
    <name type="synonym">Histoplasma capsulatum</name>
    <dbReference type="NCBI Taxonomy" id="5037"/>
    <lineage>
        <taxon>Eukaryota</taxon>
        <taxon>Fungi</taxon>
        <taxon>Dikarya</taxon>
        <taxon>Ascomycota</taxon>
        <taxon>Pezizomycotina</taxon>
        <taxon>Eurotiomycetes</taxon>
        <taxon>Eurotiomycetidae</taxon>
        <taxon>Onygenales</taxon>
        <taxon>Ajellomycetaceae</taxon>
        <taxon>Histoplasma</taxon>
    </lineage>
</organism>
<gene>
    <name evidence="1" type="ORF">I7I51_08332</name>
</gene>
<sequence length="154" mass="16931">MIESLEILAGATALDLLGDGHNNDKFPAPIYVSRCNCQEARLIHRNVENFEQIRIVSGQQVSEARTITIPDMKQSANPVVNGQWSMVMQSSAVEAANTPGHANSSHSIRKVGASSFLSCNPLENYSFGPKIEESVGVLDKIVMFLGFRQWIPCR</sequence>
<evidence type="ECO:0000313" key="2">
    <source>
        <dbReference type="Proteomes" id="UP000663671"/>
    </source>
</evidence>
<proteinExistence type="predicted"/>
<dbReference type="EMBL" id="CP069109">
    <property type="protein sequence ID" value="QSS58902.1"/>
    <property type="molecule type" value="Genomic_DNA"/>
</dbReference>
<dbReference type="AlphaFoldDB" id="A0A8A1M389"/>